<dbReference type="InterPro" id="IPR027843">
    <property type="entry name" value="DUF4440"/>
</dbReference>
<dbReference type="InterPro" id="IPR032710">
    <property type="entry name" value="NTF2-like_dom_sf"/>
</dbReference>
<feature type="chain" id="PRO_5032820807" evidence="1">
    <location>
        <begin position="22"/>
        <end position="150"/>
    </location>
</feature>
<dbReference type="GO" id="GO:0016853">
    <property type="term" value="F:isomerase activity"/>
    <property type="evidence" value="ECO:0007669"/>
    <property type="project" value="UniProtKB-KW"/>
</dbReference>
<keyword evidence="4" id="KW-1185">Reference proteome</keyword>
<dbReference type="SUPFAM" id="SSF54427">
    <property type="entry name" value="NTF2-like"/>
    <property type="match status" value="1"/>
</dbReference>
<feature type="domain" description="DUF4440" evidence="2">
    <location>
        <begin position="29"/>
        <end position="133"/>
    </location>
</feature>
<dbReference type="RefSeq" id="WP_182532307.1">
    <property type="nucleotide sequence ID" value="NZ_JACGXL010000006.1"/>
</dbReference>
<evidence type="ECO:0000313" key="3">
    <source>
        <dbReference type="EMBL" id="MBA8889264.1"/>
    </source>
</evidence>
<dbReference type="EMBL" id="JACGXL010000006">
    <property type="protein sequence ID" value="MBA8889264.1"/>
    <property type="molecule type" value="Genomic_DNA"/>
</dbReference>
<proteinExistence type="predicted"/>
<dbReference type="Gene3D" id="3.10.450.50">
    <property type="match status" value="1"/>
</dbReference>
<protein>
    <submittedName>
        <fullName evidence="3">Ketosteroid isomerase-like protein</fullName>
    </submittedName>
</protein>
<dbReference type="Pfam" id="PF14534">
    <property type="entry name" value="DUF4440"/>
    <property type="match status" value="1"/>
</dbReference>
<evidence type="ECO:0000256" key="1">
    <source>
        <dbReference type="SAM" id="SignalP"/>
    </source>
</evidence>
<accession>A0A839FAY0</accession>
<gene>
    <name evidence="3" type="ORF">FHW12_003507</name>
</gene>
<evidence type="ECO:0000313" key="4">
    <source>
        <dbReference type="Proteomes" id="UP000550401"/>
    </source>
</evidence>
<feature type="signal peptide" evidence="1">
    <location>
        <begin position="1"/>
        <end position="21"/>
    </location>
</feature>
<dbReference type="AlphaFoldDB" id="A0A839FAY0"/>
<comment type="caution">
    <text evidence="3">The sequence shown here is derived from an EMBL/GenBank/DDBJ whole genome shotgun (WGS) entry which is preliminary data.</text>
</comment>
<keyword evidence="3" id="KW-0413">Isomerase</keyword>
<dbReference type="Proteomes" id="UP000550401">
    <property type="component" value="Unassembled WGS sequence"/>
</dbReference>
<name>A0A839FAY0_9GAMM</name>
<evidence type="ECO:0000259" key="2">
    <source>
        <dbReference type="Pfam" id="PF14534"/>
    </source>
</evidence>
<keyword evidence="1" id="KW-0732">Signal</keyword>
<reference evidence="3 4" key="1">
    <citation type="submission" date="2020-07" db="EMBL/GenBank/DDBJ databases">
        <title>Genomic Encyclopedia of Type Strains, Phase IV (KMG-V): Genome sequencing to study the core and pangenomes of soil and plant-associated prokaryotes.</title>
        <authorList>
            <person name="Whitman W."/>
        </authorList>
    </citation>
    <scope>NUCLEOTIDE SEQUENCE [LARGE SCALE GENOMIC DNA]</scope>
    <source>
        <strain evidence="3 4">RH2WT43</strain>
    </source>
</reference>
<organism evidence="3 4">
    <name type="scientific">Dokdonella fugitiva</name>
    <dbReference type="NCBI Taxonomy" id="328517"/>
    <lineage>
        <taxon>Bacteria</taxon>
        <taxon>Pseudomonadati</taxon>
        <taxon>Pseudomonadota</taxon>
        <taxon>Gammaproteobacteria</taxon>
        <taxon>Lysobacterales</taxon>
        <taxon>Rhodanobacteraceae</taxon>
        <taxon>Dokdonella</taxon>
    </lineage>
</organism>
<sequence length="150" mass="16317">MPLPALAATAALFTAAVPSGAAADIAQLIATDKRMQRAFVERDLEALREIFTDDYVLVVSSGTERTKADILAEVASPENRWEVNESSGWAVRVHGDTAIVVATLHQKGVDHGQPFDSHVKFSDTYIRDQGRWRNVHAHASRAVDVKPAGD</sequence>